<feature type="transmembrane region" description="Helical" evidence="2">
    <location>
        <begin position="12"/>
        <end position="30"/>
    </location>
</feature>
<protein>
    <submittedName>
        <fullName evidence="3">Uncharacterized protein</fullName>
    </submittedName>
</protein>
<keyword evidence="2" id="KW-0812">Transmembrane</keyword>
<evidence type="ECO:0000256" key="2">
    <source>
        <dbReference type="SAM" id="Phobius"/>
    </source>
</evidence>
<evidence type="ECO:0000256" key="1">
    <source>
        <dbReference type="SAM" id="MobiDB-lite"/>
    </source>
</evidence>
<feature type="non-terminal residue" evidence="3">
    <location>
        <position position="1"/>
    </location>
</feature>
<dbReference type="AlphaFoldDB" id="A0A0K2SW32"/>
<dbReference type="EMBL" id="HACA01000120">
    <property type="protein sequence ID" value="CDW17481.1"/>
    <property type="molecule type" value="Transcribed_RNA"/>
</dbReference>
<reference evidence="3" key="1">
    <citation type="submission" date="2014-05" db="EMBL/GenBank/DDBJ databases">
        <authorList>
            <person name="Chronopoulou M."/>
        </authorList>
    </citation>
    <scope>NUCLEOTIDE SEQUENCE</scope>
    <source>
        <tissue evidence="3">Whole organism</tissue>
    </source>
</reference>
<feature type="region of interest" description="Disordered" evidence="1">
    <location>
        <begin position="114"/>
        <end position="136"/>
    </location>
</feature>
<keyword evidence="2" id="KW-1133">Transmembrane helix</keyword>
<organism evidence="3">
    <name type="scientific">Lepeophtheirus salmonis</name>
    <name type="common">Salmon louse</name>
    <name type="synonym">Caligus salmonis</name>
    <dbReference type="NCBI Taxonomy" id="72036"/>
    <lineage>
        <taxon>Eukaryota</taxon>
        <taxon>Metazoa</taxon>
        <taxon>Ecdysozoa</taxon>
        <taxon>Arthropoda</taxon>
        <taxon>Crustacea</taxon>
        <taxon>Multicrustacea</taxon>
        <taxon>Hexanauplia</taxon>
        <taxon>Copepoda</taxon>
        <taxon>Siphonostomatoida</taxon>
        <taxon>Caligidae</taxon>
        <taxon>Lepeophtheirus</taxon>
    </lineage>
</organism>
<evidence type="ECO:0000313" key="3">
    <source>
        <dbReference type="EMBL" id="CDW17481.1"/>
    </source>
</evidence>
<feature type="transmembrane region" description="Helical" evidence="2">
    <location>
        <begin position="66"/>
        <end position="85"/>
    </location>
</feature>
<accession>A0A0K2SW32</accession>
<name>A0A0K2SW32_LEPSM</name>
<keyword evidence="2" id="KW-0472">Membrane</keyword>
<proteinExistence type="predicted"/>
<sequence>TPPSGQKCTVVAIYICSNINFTTWLIVFLYSPPTYTYFNFPSISLYLRRSTYTSRRAKKQRIVDSFIFYTNFFFFFLNIFLIFFPSYLFNIYIYYYFITNTGVARIQAASAGGKKDRRPLGQSGQHRSHPYVNPRT</sequence>